<dbReference type="AlphaFoldDB" id="A0A6J4KW22"/>
<accession>A0A6J4KW22</accession>
<evidence type="ECO:0000313" key="2">
    <source>
        <dbReference type="EMBL" id="CAA9316686.1"/>
    </source>
</evidence>
<feature type="non-terminal residue" evidence="2">
    <location>
        <position position="1"/>
    </location>
</feature>
<reference evidence="2" key="1">
    <citation type="submission" date="2020-02" db="EMBL/GenBank/DDBJ databases">
        <authorList>
            <person name="Meier V. D."/>
        </authorList>
    </citation>
    <scope>NUCLEOTIDE SEQUENCE</scope>
    <source>
        <strain evidence="2">AVDCRST_MAG07</strain>
    </source>
</reference>
<feature type="compositionally biased region" description="Polar residues" evidence="1">
    <location>
        <begin position="44"/>
        <end position="61"/>
    </location>
</feature>
<sequence length="61" mass="6260">CGSAFSRRSTGAPRRETSPGLPRGPPARPGTAPRARGCAPLQVTARTTGQVGTRCRTPSQG</sequence>
<feature type="compositionally biased region" description="Low complexity" evidence="1">
    <location>
        <begin position="29"/>
        <end position="40"/>
    </location>
</feature>
<feature type="region of interest" description="Disordered" evidence="1">
    <location>
        <begin position="1"/>
        <end position="61"/>
    </location>
</feature>
<gene>
    <name evidence="2" type="ORF">AVDCRST_MAG07-920</name>
</gene>
<evidence type="ECO:0000256" key="1">
    <source>
        <dbReference type="SAM" id="MobiDB-lite"/>
    </source>
</evidence>
<organism evidence="2">
    <name type="scientific">uncultured Frankineae bacterium</name>
    <dbReference type="NCBI Taxonomy" id="437475"/>
    <lineage>
        <taxon>Bacteria</taxon>
        <taxon>Bacillati</taxon>
        <taxon>Actinomycetota</taxon>
        <taxon>Actinomycetes</taxon>
        <taxon>Frankiales</taxon>
        <taxon>environmental samples</taxon>
    </lineage>
</organism>
<feature type="non-terminal residue" evidence="2">
    <location>
        <position position="61"/>
    </location>
</feature>
<name>A0A6J4KW22_9ACTN</name>
<protein>
    <submittedName>
        <fullName evidence="2">Uncharacterized protein</fullName>
    </submittedName>
</protein>
<dbReference type="EMBL" id="CADCUB010000051">
    <property type="protein sequence ID" value="CAA9316686.1"/>
    <property type="molecule type" value="Genomic_DNA"/>
</dbReference>
<proteinExistence type="predicted"/>